<sequence>MEFTTFKVAGVDALRRLEEYRAKYPTSRVYPFLIGGAEELEYLEEAAESDGRDPAAIIRASLDVDPAAWIAGRKGQVEDDGVALDDELIGEWPEGEIEKSGIGLHIDLMTGKIKPEVYLGLVTIDEPWQLPAVLNYGGWNDCPFPEVHAAFHRAWFRRYGAEIVGASHDVVECLVARPPQTQDAAMDLAWEQYWYCSDIVDQGCGTIANLAATLLDAPVWYFWWD</sequence>
<comment type="caution">
    <text evidence="2">The sequence shown here is derived from an EMBL/GenBank/DDBJ whole genome shotgun (WGS) entry which is preliminary data.</text>
</comment>
<accession>A0ABT6FFL8</accession>
<dbReference type="InterPro" id="IPR025349">
    <property type="entry name" value="DUF4253"/>
</dbReference>
<gene>
    <name evidence="2" type="ORF">PZE19_21540</name>
</gene>
<keyword evidence="3" id="KW-1185">Reference proteome</keyword>
<name>A0ABT6FFL8_9BACT</name>
<dbReference type="RefSeq" id="WP_277862663.1">
    <property type="nucleotide sequence ID" value="NZ_JARRAG010000002.1"/>
</dbReference>
<evidence type="ECO:0000313" key="2">
    <source>
        <dbReference type="EMBL" id="MDG3006363.1"/>
    </source>
</evidence>
<evidence type="ECO:0000259" key="1">
    <source>
        <dbReference type="Pfam" id="PF14062"/>
    </source>
</evidence>
<proteinExistence type="predicted"/>
<feature type="domain" description="DUF4253" evidence="1">
    <location>
        <begin position="119"/>
        <end position="225"/>
    </location>
</feature>
<protein>
    <submittedName>
        <fullName evidence="2">DUF4253 domain-containing protein</fullName>
    </submittedName>
</protein>
<dbReference type="EMBL" id="JARRAG010000002">
    <property type="protein sequence ID" value="MDG3006363.1"/>
    <property type="molecule type" value="Genomic_DNA"/>
</dbReference>
<organism evidence="2 3">
    <name type="scientific">Paludisphaera mucosa</name>
    <dbReference type="NCBI Taxonomy" id="3030827"/>
    <lineage>
        <taxon>Bacteria</taxon>
        <taxon>Pseudomonadati</taxon>
        <taxon>Planctomycetota</taxon>
        <taxon>Planctomycetia</taxon>
        <taxon>Isosphaerales</taxon>
        <taxon>Isosphaeraceae</taxon>
        <taxon>Paludisphaera</taxon>
    </lineage>
</organism>
<dbReference type="Proteomes" id="UP001216907">
    <property type="component" value="Unassembled WGS sequence"/>
</dbReference>
<evidence type="ECO:0000313" key="3">
    <source>
        <dbReference type="Proteomes" id="UP001216907"/>
    </source>
</evidence>
<dbReference type="Pfam" id="PF14062">
    <property type="entry name" value="DUF4253"/>
    <property type="match status" value="1"/>
</dbReference>
<reference evidence="2 3" key="1">
    <citation type="submission" date="2023-03" db="EMBL/GenBank/DDBJ databases">
        <title>Paludisphaera mucosa sp. nov. a novel planctomycete from northern fen.</title>
        <authorList>
            <person name="Ivanova A."/>
        </authorList>
    </citation>
    <scope>NUCLEOTIDE SEQUENCE [LARGE SCALE GENOMIC DNA]</scope>
    <source>
        <strain evidence="2 3">Pla2</strain>
    </source>
</reference>